<feature type="region of interest" description="Disordered" evidence="1">
    <location>
        <begin position="274"/>
        <end position="293"/>
    </location>
</feature>
<name>A0A0C3QI77_9AGAM</name>
<reference evidence="3" key="2">
    <citation type="submission" date="2015-01" db="EMBL/GenBank/DDBJ databases">
        <title>Evolutionary Origins and Diversification of the Mycorrhizal Mutualists.</title>
        <authorList>
            <consortium name="DOE Joint Genome Institute"/>
            <consortium name="Mycorrhizal Genomics Consortium"/>
            <person name="Kohler A."/>
            <person name="Kuo A."/>
            <person name="Nagy L.G."/>
            <person name="Floudas D."/>
            <person name="Copeland A."/>
            <person name="Barry K.W."/>
            <person name="Cichocki N."/>
            <person name="Veneault-Fourrey C."/>
            <person name="LaButti K."/>
            <person name="Lindquist E.A."/>
            <person name="Lipzen A."/>
            <person name="Lundell T."/>
            <person name="Morin E."/>
            <person name="Murat C."/>
            <person name="Riley R."/>
            <person name="Ohm R."/>
            <person name="Sun H."/>
            <person name="Tunlid A."/>
            <person name="Henrissat B."/>
            <person name="Grigoriev I.V."/>
            <person name="Hibbett D.S."/>
            <person name="Martin F."/>
        </authorList>
    </citation>
    <scope>NUCLEOTIDE SEQUENCE [LARGE SCALE GENOMIC DNA]</scope>
    <source>
        <strain evidence="3">MUT 4182</strain>
    </source>
</reference>
<sequence length="357" mass="39858">MRKHAELSDALMTPLERNTFEPIDMVMQSPARSTRREHPPSSPRIQSDDGSTIMDCDFTDFRSRSRRLNILRKLPTLEVPEESMAYPICNVNEDLDAKLKALAKSYIFNSPCFLSESDIEFANPTRQHGYILRPNLVLEAAHNRWSPYTLDTLEPDFPSIFELFVGSSKGWYYRGTYRRADQGGLDLGNLTMGEYLDLDSMAKSNLQEQVFCLSDEPPSLPDPFASGDVLAQCIGLQCIGFNASLYHALDRLVLDHRGRSTMATPMSDFTAVASTSNPTTWAATPPPDRPKSGWDPISPEFGWQGGAKALIKRFSNTWGGHKRIRSLDVGNGDDESQSVGKRVKLGRSGSMLRFPGI</sequence>
<feature type="region of interest" description="Disordered" evidence="1">
    <location>
        <begin position="29"/>
        <end position="51"/>
    </location>
</feature>
<organism evidence="2 3">
    <name type="scientific">Tulasnella calospora MUT 4182</name>
    <dbReference type="NCBI Taxonomy" id="1051891"/>
    <lineage>
        <taxon>Eukaryota</taxon>
        <taxon>Fungi</taxon>
        <taxon>Dikarya</taxon>
        <taxon>Basidiomycota</taxon>
        <taxon>Agaricomycotina</taxon>
        <taxon>Agaricomycetes</taxon>
        <taxon>Cantharellales</taxon>
        <taxon>Tulasnellaceae</taxon>
        <taxon>Tulasnella</taxon>
    </lineage>
</organism>
<evidence type="ECO:0000313" key="2">
    <source>
        <dbReference type="EMBL" id="KIO26471.1"/>
    </source>
</evidence>
<gene>
    <name evidence="2" type="ORF">M407DRAFT_24195</name>
</gene>
<dbReference type="AlphaFoldDB" id="A0A0C3QI77"/>
<evidence type="ECO:0000313" key="3">
    <source>
        <dbReference type="Proteomes" id="UP000054248"/>
    </source>
</evidence>
<accession>A0A0C3QI77</accession>
<dbReference type="OrthoDB" id="3177082at2759"/>
<keyword evidence="3" id="KW-1185">Reference proteome</keyword>
<evidence type="ECO:0000256" key="1">
    <source>
        <dbReference type="SAM" id="MobiDB-lite"/>
    </source>
</evidence>
<dbReference type="EMBL" id="KN823023">
    <property type="protein sequence ID" value="KIO26471.1"/>
    <property type="molecule type" value="Genomic_DNA"/>
</dbReference>
<protein>
    <submittedName>
        <fullName evidence="2">Uncharacterized protein</fullName>
    </submittedName>
</protein>
<dbReference type="Proteomes" id="UP000054248">
    <property type="component" value="Unassembled WGS sequence"/>
</dbReference>
<proteinExistence type="predicted"/>
<reference evidence="2 3" key="1">
    <citation type="submission" date="2014-04" db="EMBL/GenBank/DDBJ databases">
        <authorList>
            <consortium name="DOE Joint Genome Institute"/>
            <person name="Kuo A."/>
            <person name="Girlanda M."/>
            <person name="Perotto S."/>
            <person name="Kohler A."/>
            <person name="Nagy L.G."/>
            <person name="Floudas D."/>
            <person name="Copeland A."/>
            <person name="Barry K.W."/>
            <person name="Cichocki N."/>
            <person name="Veneault-Fourrey C."/>
            <person name="LaButti K."/>
            <person name="Lindquist E.A."/>
            <person name="Lipzen A."/>
            <person name="Lundell T."/>
            <person name="Morin E."/>
            <person name="Murat C."/>
            <person name="Sun H."/>
            <person name="Tunlid A."/>
            <person name="Henrissat B."/>
            <person name="Grigoriev I.V."/>
            <person name="Hibbett D.S."/>
            <person name="Martin F."/>
            <person name="Nordberg H.P."/>
            <person name="Cantor M.N."/>
            <person name="Hua S.X."/>
        </authorList>
    </citation>
    <scope>NUCLEOTIDE SEQUENCE [LARGE SCALE GENOMIC DNA]</scope>
    <source>
        <strain evidence="2 3">MUT 4182</strain>
    </source>
</reference>
<dbReference type="HOGENOM" id="CLU_776579_0_0_1"/>